<evidence type="ECO:0000313" key="1">
    <source>
        <dbReference type="EMBL" id="KKM73114.1"/>
    </source>
</evidence>
<dbReference type="Gene3D" id="3.10.150.10">
    <property type="entry name" value="DNA Polymerase III, subunit A, domain 2"/>
    <property type="match status" value="1"/>
</dbReference>
<organism evidence="1">
    <name type="scientific">marine sediment metagenome</name>
    <dbReference type="NCBI Taxonomy" id="412755"/>
    <lineage>
        <taxon>unclassified sequences</taxon>
        <taxon>metagenomes</taxon>
        <taxon>ecological metagenomes</taxon>
    </lineage>
</organism>
<gene>
    <name evidence="1" type="ORF">LCGC14_1413710</name>
</gene>
<sequence>MVKKQQQTEISIPDLLKEVTPGFGIEGPLGGQYLHFNGEWVWSDNGEVGCIVFRPDSIPELYGSVDGKRLAHFISRAPKPDKIQFRLREKEDAKSKKRSPWLLVKSGRASVDLKWLEDSPARMPDNPGRWKSVPNGFAKAIGFVAHCCASHITRPLLTCVHVTNEYVESSDGMRIIRHDLEDTLKGVDTLIPRNVAFLLESTGITKIAPKDDAVWFKTKKGTMIFCPLIAGDYPNLDPLIATSPDAKKFSLPFEVESKDGTIKLEDALDRAGVFEGGEEELSIVLELKEGRMSIEAEDEVGQYKERISLKDAPSDLSLRVQIYAQHLLDLVKQGQKVECELTSDKMWMRTDKWEFLSVIEIPDE</sequence>
<dbReference type="EMBL" id="LAZR01009357">
    <property type="protein sequence ID" value="KKM73114.1"/>
    <property type="molecule type" value="Genomic_DNA"/>
</dbReference>
<comment type="caution">
    <text evidence="1">The sequence shown here is derived from an EMBL/GenBank/DDBJ whole genome shotgun (WGS) entry which is preliminary data.</text>
</comment>
<dbReference type="Gene3D" id="3.70.10.10">
    <property type="match status" value="1"/>
</dbReference>
<dbReference type="AlphaFoldDB" id="A0A0F9JTF9"/>
<proteinExistence type="predicted"/>
<name>A0A0F9JTF9_9ZZZZ</name>
<protein>
    <submittedName>
        <fullName evidence="1">Uncharacterized protein</fullName>
    </submittedName>
</protein>
<reference evidence="1" key="1">
    <citation type="journal article" date="2015" name="Nature">
        <title>Complex archaea that bridge the gap between prokaryotes and eukaryotes.</title>
        <authorList>
            <person name="Spang A."/>
            <person name="Saw J.H."/>
            <person name="Jorgensen S.L."/>
            <person name="Zaremba-Niedzwiedzka K."/>
            <person name="Martijn J."/>
            <person name="Lind A.E."/>
            <person name="van Eijk R."/>
            <person name="Schleper C."/>
            <person name="Guy L."/>
            <person name="Ettema T.J."/>
        </authorList>
    </citation>
    <scope>NUCLEOTIDE SEQUENCE</scope>
</reference>
<accession>A0A0F9JTF9</accession>